<proteinExistence type="inferred from homology"/>
<keyword evidence="5 11" id="KW-0732">Signal</keyword>
<dbReference type="SMART" id="SM00368">
    <property type="entry name" value="LRR_RI"/>
    <property type="match status" value="5"/>
</dbReference>
<dbReference type="SUPFAM" id="SSF52058">
    <property type="entry name" value="L domain-like"/>
    <property type="match status" value="1"/>
</dbReference>
<evidence type="ECO:0000256" key="6">
    <source>
        <dbReference type="ARBA" id="ARBA00022737"/>
    </source>
</evidence>
<evidence type="ECO:0000256" key="8">
    <source>
        <dbReference type="ARBA" id="ARBA00023136"/>
    </source>
</evidence>
<dbReference type="PROSITE" id="PS50104">
    <property type="entry name" value="TIR"/>
    <property type="match status" value="1"/>
</dbReference>
<feature type="signal peptide" evidence="11">
    <location>
        <begin position="1"/>
        <end position="17"/>
    </location>
</feature>
<keyword evidence="9 13" id="KW-0675">Receptor</keyword>
<keyword evidence="14" id="KW-1185">Reference proteome</keyword>
<dbReference type="PRINTS" id="PR00019">
    <property type="entry name" value="LEURICHRPT"/>
</dbReference>
<dbReference type="InterPro" id="IPR035897">
    <property type="entry name" value="Toll_tir_struct_dom_sf"/>
</dbReference>
<evidence type="ECO:0000256" key="10">
    <source>
        <dbReference type="ARBA" id="ARBA00023180"/>
    </source>
</evidence>
<dbReference type="Gene3D" id="3.80.10.10">
    <property type="entry name" value="Ribonuclease Inhibitor"/>
    <property type="match status" value="5"/>
</dbReference>
<dbReference type="PANTHER" id="PTHR24365">
    <property type="entry name" value="TOLL-LIKE RECEPTOR"/>
    <property type="match status" value="1"/>
</dbReference>
<dbReference type="SUPFAM" id="SSF52200">
    <property type="entry name" value="Toll/Interleukin receptor TIR domain"/>
    <property type="match status" value="1"/>
</dbReference>
<dbReference type="FunFam" id="3.80.10.10:FF:000770">
    <property type="entry name" value="Uncharacterized protein"/>
    <property type="match status" value="1"/>
</dbReference>
<keyword evidence="6" id="KW-0677">Repeat</keyword>
<reference evidence="13 14" key="1">
    <citation type="submission" date="2019-07" db="EMBL/GenBank/DDBJ databases">
        <title>Draft genome assembly of a fouling barnacle, Amphibalanus amphitrite (Darwin, 1854): The first reference genome for Thecostraca.</title>
        <authorList>
            <person name="Kim W."/>
        </authorList>
    </citation>
    <scope>NUCLEOTIDE SEQUENCE [LARGE SCALE GENOMIC DNA]</scope>
    <source>
        <strain evidence="13">SNU_AA5</strain>
        <tissue evidence="13">Soma without cirri and trophi</tissue>
    </source>
</reference>
<accession>A0A6A4WHU1</accession>
<dbReference type="SMART" id="SM00013">
    <property type="entry name" value="LRRNT"/>
    <property type="match status" value="1"/>
</dbReference>
<comment type="caution">
    <text evidence="13">The sequence shown here is derived from an EMBL/GenBank/DDBJ whole genome shotgun (WGS) entry which is preliminary data.</text>
</comment>
<organism evidence="13 14">
    <name type="scientific">Amphibalanus amphitrite</name>
    <name type="common">Striped barnacle</name>
    <name type="synonym">Balanus amphitrite</name>
    <dbReference type="NCBI Taxonomy" id="1232801"/>
    <lineage>
        <taxon>Eukaryota</taxon>
        <taxon>Metazoa</taxon>
        <taxon>Ecdysozoa</taxon>
        <taxon>Arthropoda</taxon>
        <taxon>Crustacea</taxon>
        <taxon>Multicrustacea</taxon>
        <taxon>Cirripedia</taxon>
        <taxon>Thoracica</taxon>
        <taxon>Thoracicalcarea</taxon>
        <taxon>Balanomorpha</taxon>
        <taxon>Balanoidea</taxon>
        <taxon>Balanidae</taxon>
        <taxon>Amphibalaninae</taxon>
        <taxon>Amphibalanus</taxon>
    </lineage>
</organism>
<dbReference type="PRINTS" id="PR01537">
    <property type="entry name" value="INTRLKN1R1F"/>
</dbReference>
<dbReference type="Gene3D" id="3.40.50.10140">
    <property type="entry name" value="Toll/interleukin-1 receptor homology (TIR) domain"/>
    <property type="match status" value="1"/>
</dbReference>
<keyword evidence="10" id="KW-0325">Glycoprotein</keyword>
<dbReference type="InterPro" id="IPR032675">
    <property type="entry name" value="LRR_dom_sf"/>
</dbReference>
<protein>
    <submittedName>
        <fullName evidence="13">Toll-like receptor Tollo</fullName>
    </submittedName>
</protein>
<evidence type="ECO:0000256" key="5">
    <source>
        <dbReference type="ARBA" id="ARBA00022729"/>
    </source>
</evidence>
<evidence type="ECO:0000256" key="2">
    <source>
        <dbReference type="ARBA" id="ARBA00009634"/>
    </source>
</evidence>
<dbReference type="Pfam" id="PF13676">
    <property type="entry name" value="TIR_2"/>
    <property type="match status" value="1"/>
</dbReference>
<dbReference type="GO" id="GO:0038023">
    <property type="term" value="F:signaling receptor activity"/>
    <property type="evidence" value="ECO:0007669"/>
    <property type="project" value="TreeGrafter"/>
</dbReference>
<dbReference type="Proteomes" id="UP000440578">
    <property type="component" value="Unassembled WGS sequence"/>
</dbReference>
<dbReference type="GO" id="GO:0005886">
    <property type="term" value="C:plasma membrane"/>
    <property type="evidence" value="ECO:0007669"/>
    <property type="project" value="TreeGrafter"/>
</dbReference>
<dbReference type="InterPro" id="IPR001611">
    <property type="entry name" value="Leu-rich_rpt"/>
</dbReference>
<dbReference type="SUPFAM" id="SSF52047">
    <property type="entry name" value="RNI-like"/>
    <property type="match status" value="1"/>
</dbReference>
<dbReference type="GO" id="GO:0002224">
    <property type="term" value="P:toll-like receptor signaling pathway"/>
    <property type="evidence" value="ECO:0007669"/>
    <property type="project" value="TreeGrafter"/>
</dbReference>
<dbReference type="AlphaFoldDB" id="A0A6A4WHU1"/>
<dbReference type="EMBL" id="VIIS01000617">
    <property type="protein sequence ID" value="KAF0307007.1"/>
    <property type="molecule type" value="Genomic_DNA"/>
</dbReference>
<gene>
    <name evidence="13" type="primary">Tollo</name>
    <name evidence="13" type="ORF">FJT64_021576</name>
</gene>
<comment type="similarity">
    <text evidence="2">Belongs to the Toll-like receptor family.</text>
</comment>
<name>A0A6A4WHU1_AMPAM</name>
<dbReference type="SMART" id="SM00369">
    <property type="entry name" value="LRR_TYP"/>
    <property type="match status" value="15"/>
</dbReference>
<evidence type="ECO:0000256" key="1">
    <source>
        <dbReference type="ARBA" id="ARBA00004167"/>
    </source>
</evidence>
<dbReference type="SMART" id="SM00255">
    <property type="entry name" value="TIR"/>
    <property type="match status" value="1"/>
</dbReference>
<evidence type="ECO:0000256" key="7">
    <source>
        <dbReference type="ARBA" id="ARBA00022989"/>
    </source>
</evidence>
<evidence type="ECO:0000256" key="4">
    <source>
        <dbReference type="ARBA" id="ARBA00022692"/>
    </source>
</evidence>
<dbReference type="InterPro" id="IPR000372">
    <property type="entry name" value="LRRNT"/>
</dbReference>
<evidence type="ECO:0000313" key="14">
    <source>
        <dbReference type="Proteomes" id="UP000440578"/>
    </source>
</evidence>
<dbReference type="InterPro" id="IPR000157">
    <property type="entry name" value="TIR_dom"/>
</dbReference>
<dbReference type="PANTHER" id="PTHR24365:SF541">
    <property type="entry name" value="PROTEIN TOLL-RELATED"/>
    <property type="match status" value="1"/>
</dbReference>
<keyword evidence="8" id="KW-0472">Membrane</keyword>
<evidence type="ECO:0000313" key="13">
    <source>
        <dbReference type="EMBL" id="KAF0307007.1"/>
    </source>
</evidence>
<evidence type="ECO:0000256" key="9">
    <source>
        <dbReference type="ARBA" id="ARBA00023170"/>
    </source>
</evidence>
<feature type="domain" description="TIR" evidence="12">
    <location>
        <begin position="743"/>
        <end position="878"/>
    </location>
</feature>
<evidence type="ECO:0000259" key="12">
    <source>
        <dbReference type="PROSITE" id="PS50104"/>
    </source>
</evidence>
<dbReference type="SMART" id="SM00364">
    <property type="entry name" value="LRR_BAC"/>
    <property type="match status" value="8"/>
</dbReference>
<feature type="chain" id="PRO_5025585634" evidence="11">
    <location>
        <begin position="18"/>
        <end position="915"/>
    </location>
</feature>
<dbReference type="OrthoDB" id="2015831at2759"/>
<dbReference type="InterPro" id="IPR003591">
    <property type="entry name" value="Leu-rich_rpt_typical-subtyp"/>
</dbReference>
<sequence>MTRLWALLVALAAAAAAVPDCERTDRTRPGHVLCEPRTLGLMDRLSEEAAVAAAPVTSLTVRCSSSEEESFITNGTLSGLETLTELTLERCRLAELPAALAELTRLRSLTVRTFSDSRLNVSHNRLQEVAELGLTAGCQLPDLVSLDLSHNQVTALPSGALAALPALTELSVSHNALELLEAGALSGLPTLQKLDLSDNALSTTPAELLQPTPRLAELRLARNRLATWINSETFAGLKRLLVLDLAHNRLGQIDASVFAGLYSLQSLQLHHNQIDDVAPNANASSLQELSLSDNRLTQVPEAVSDLQLLKVLDLGNNYISAVGGAQLASMQQLFSLRLEGNVLTEVTHDMLRALPHVRILNLSGNRIQRVEPGAFESSGALEAVRLDANQLTQIDGLFAGLSRLRWLNVSDNSIARFDYASVPRGLVWLDLHRNEITELSNRDDIADQMSIRNLDVSFNRLTSLSAKNLPKSAELLSTHCFTTCHCCDFDACDCEMTCPAGCRCYHDQSWSSNIIDCSNNNFEEIPGRLPMDATEVYLDGNNFKNLSGLTFLGRKNMKVLYLNSSKIDRNLVTEFNGQEFVGLDRLRELYLQDNQLTHVQNNTFEPLRQLEVLRLDGNQLEDFSVWELEKNPYLVEIGLTDNAWTCACDYLRRFQGWLTANAKKVVDFSSLVCRFEGDAEARAIYGSNETCYERPSPPPSVLLLLAALTAVVFAYRAELRVWIYSRCGVRVCYRSALDEEQERLFDAFVSYSERDKAFVQHVLAPKLEHGEPPYRLALHYRDFAHSAYLADTIVEAVESSRRTIMVLSRNFIENEWCRFQFKSAHHEVLKDRQKRLIVILLGDVPQRDLDPDLRLYLKTNTCISWDDKLFWDKLRFSMPDVKNNMRGLRSVSHYSEIDEAKYFQRSPSTMETLWG</sequence>
<keyword evidence="3" id="KW-0433">Leucine-rich repeat</keyword>
<dbReference type="PROSITE" id="PS51450">
    <property type="entry name" value="LRR"/>
    <property type="match status" value="3"/>
</dbReference>
<dbReference type="FunFam" id="3.40.50.10140:FF:000021">
    <property type="entry name" value="Toll receptor 13"/>
    <property type="match status" value="1"/>
</dbReference>
<keyword evidence="4" id="KW-0812">Transmembrane</keyword>
<comment type="subcellular location">
    <subcellularLocation>
        <location evidence="1">Membrane</location>
        <topology evidence="1">Single-pass membrane protein</topology>
    </subcellularLocation>
</comment>
<evidence type="ECO:0000256" key="3">
    <source>
        <dbReference type="ARBA" id="ARBA00022614"/>
    </source>
</evidence>
<keyword evidence="7" id="KW-1133">Transmembrane helix</keyword>
<dbReference type="Pfam" id="PF13855">
    <property type="entry name" value="LRR_8"/>
    <property type="match status" value="5"/>
</dbReference>
<evidence type="ECO:0000256" key="11">
    <source>
        <dbReference type="SAM" id="SignalP"/>
    </source>
</evidence>